<evidence type="ECO:0000256" key="11">
    <source>
        <dbReference type="ARBA" id="ARBA00023242"/>
    </source>
</evidence>
<dbReference type="Gene3D" id="3.40.50.300">
    <property type="entry name" value="P-loop containing nucleotide triphosphate hydrolases"/>
    <property type="match status" value="2"/>
</dbReference>
<evidence type="ECO:0000256" key="9">
    <source>
        <dbReference type="ARBA" id="ARBA00023204"/>
    </source>
</evidence>
<evidence type="ECO:0000256" key="1">
    <source>
        <dbReference type="ARBA" id="ARBA00022741"/>
    </source>
</evidence>
<dbReference type="Pfam" id="PF21530">
    <property type="entry name" value="Pif1_2B_dom"/>
    <property type="match status" value="1"/>
</dbReference>
<feature type="compositionally biased region" description="Polar residues" evidence="13">
    <location>
        <begin position="233"/>
        <end position="246"/>
    </location>
</feature>
<evidence type="ECO:0000256" key="8">
    <source>
        <dbReference type="ARBA" id="ARBA00023172"/>
    </source>
</evidence>
<evidence type="ECO:0000256" key="2">
    <source>
        <dbReference type="ARBA" id="ARBA00022763"/>
    </source>
</evidence>
<evidence type="ECO:0000256" key="7">
    <source>
        <dbReference type="ARBA" id="ARBA00023128"/>
    </source>
</evidence>
<feature type="compositionally biased region" description="Low complexity" evidence="13">
    <location>
        <begin position="50"/>
        <end position="88"/>
    </location>
</feature>
<dbReference type="EMBL" id="JAFFGZ010000009">
    <property type="protein sequence ID" value="KAK4639241.1"/>
    <property type="molecule type" value="Genomic_DNA"/>
</dbReference>
<dbReference type="InterPro" id="IPR048293">
    <property type="entry name" value="PIF1_RRM3_pfh1"/>
</dbReference>
<feature type="DNA-binding region" evidence="12">
    <location>
        <begin position="798"/>
        <end position="817"/>
    </location>
</feature>
<evidence type="ECO:0000256" key="4">
    <source>
        <dbReference type="ARBA" id="ARBA00022806"/>
    </source>
</evidence>
<keyword evidence="11 12" id="KW-0539">Nucleus</keyword>
<feature type="compositionally biased region" description="Basic and acidic residues" evidence="13">
    <location>
        <begin position="278"/>
        <end position="287"/>
    </location>
</feature>
<dbReference type="EC" id="5.6.2.3" evidence="12"/>
<feature type="region of interest" description="Disordered" evidence="13">
    <location>
        <begin position="208"/>
        <end position="287"/>
    </location>
</feature>
<reference evidence="15 16" key="1">
    <citation type="journal article" date="2023" name="bioRxiv">
        <title>High-quality genome assemblies of four members of thePodospora anserinaspecies complex.</title>
        <authorList>
            <person name="Ament-Velasquez S.L."/>
            <person name="Vogan A.A."/>
            <person name="Wallerman O."/>
            <person name="Hartmann F."/>
            <person name="Gautier V."/>
            <person name="Silar P."/>
            <person name="Giraud T."/>
            <person name="Johannesson H."/>
        </authorList>
    </citation>
    <scope>NUCLEOTIDE SEQUENCE [LARGE SCALE GENOMIC DNA]</scope>
    <source>
        <strain evidence="15 16">CBS 112042</strain>
    </source>
</reference>
<comment type="function">
    <text evidence="12">DNA-dependent ATPase and 5'-3' DNA helicase required for the maintenance of both mitochondrial and nuclear genome stability.</text>
</comment>
<keyword evidence="3 12" id="KW-0378">Hydrolase</keyword>
<evidence type="ECO:0000256" key="5">
    <source>
        <dbReference type="ARBA" id="ARBA00022840"/>
    </source>
</evidence>
<comment type="catalytic activity">
    <reaction evidence="12">
        <text>ATP + H2O = ADP + phosphate + H(+)</text>
        <dbReference type="Rhea" id="RHEA:13065"/>
        <dbReference type="ChEBI" id="CHEBI:15377"/>
        <dbReference type="ChEBI" id="CHEBI:15378"/>
        <dbReference type="ChEBI" id="CHEBI:30616"/>
        <dbReference type="ChEBI" id="CHEBI:43474"/>
        <dbReference type="ChEBI" id="CHEBI:456216"/>
        <dbReference type="EC" id="5.6.2.3"/>
    </reaction>
</comment>
<evidence type="ECO:0000256" key="3">
    <source>
        <dbReference type="ARBA" id="ARBA00022801"/>
    </source>
</evidence>
<evidence type="ECO:0000256" key="13">
    <source>
        <dbReference type="SAM" id="MobiDB-lite"/>
    </source>
</evidence>
<feature type="region of interest" description="Disordered" evidence="13">
    <location>
        <begin position="37"/>
        <end position="106"/>
    </location>
</feature>
<comment type="caution">
    <text evidence="15">The sequence shown here is derived from an EMBL/GenBank/DDBJ whole genome shotgun (WGS) entry which is preliminary data.</text>
</comment>
<sequence>MPGLTSHLLHRALPTLERIPVLSARCVPKFRAYVHSARLTPQQPRPPQATPVSTATKPTPTTTATMGMFERATAAAANQQSQNSSRNASLKKQLFPSSSPNPVSTSTAKVDEMFLRASQQPPPAHRPSQFSSTTNPLNSQSSNISRPPVTNPKSNTLSSICSTNGSFADKVEVIHIADDTPPPQNFTNEWDLDEDDFSDEIDLDWEAPSALPEIPRAPPKSTPQKSDLPIPTSEATLTSWPDSSPSHFAPPRARAQPAPQAPAPKREYPYHAQQAPEVVKKPKRELPPAWKKEQAITIEDGEAHDHCGISEATPDAKPKATSFWDATASAVKAQKKQLKTQQKGPGGGKPVTDDVSWDDVHDAVDQHVKASKSSNAKAAAIQLSQEQRHVKNLVVEKGQSVFFTGPAGTGKSVLMRSIITDLKKKYARDPEKLAVTASTGLAACNIGGITLHSFSGIGLGKEDVNTLVKKIRRNPKAKNRWIKTKTLIIDEISMVDSDLFDKLSQIGRILRNNGRPWGGIQLVITGDFFQLPPVPEGGREHRFAFDAATWSLSIDHTIGLTEVFRQRDPGFAEMLNEMRLGKISDKTVKNFQALKRPLTFSDGIQVTELFPTRSEVERSNKARLDSLKGSPHTFQAADQSTLPENVREKLFSNMMAPPTLDLKKGAQVMLIKNMDETLVNGSLGTVEGFATEDQFGIDNGLEDESDTKKRVRAFTSALENNKNAVKYPVVRFHAVDGSQRVLLCVPEEWKVELPNGEVQASRKQLPLILAWALSIHKAQGQTMERVKVDLNKIFEKGQAYVALSRATTQEGLQVLNFNKTKVMAHPRVINFYNSLYGADVAVKKKTGRLDDFAYQKPAVAAPAKPALAKPAAAPAATTQRRAPVYDDFDADEEEAMASFG</sequence>
<name>A0ABR0F5M0_9PEZI</name>
<dbReference type="PANTHER" id="PTHR47642">
    <property type="entry name" value="ATP-DEPENDENT DNA HELICASE"/>
    <property type="match status" value="1"/>
</dbReference>
<keyword evidence="1 12" id="KW-0547">Nucleotide-binding</keyword>
<keyword evidence="4 12" id="KW-0347">Helicase</keyword>
<dbReference type="Proteomes" id="UP001322138">
    <property type="component" value="Unassembled WGS sequence"/>
</dbReference>
<feature type="binding site" evidence="12">
    <location>
        <begin position="405"/>
        <end position="412"/>
    </location>
    <ligand>
        <name>ATP</name>
        <dbReference type="ChEBI" id="CHEBI:30616"/>
    </ligand>
</feature>
<dbReference type="CDD" id="cd18037">
    <property type="entry name" value="DEXSc_Pif1_like"/>
    <property type="match status" value="1"/>
</dbReference>
<keyword evidence="16" id="KW-1185">Reference proteome</keyword>
<organism evidence="15 16">
    <name type="scientific">Podospora bellae-mahoneyi</name>
    <dbReference type="NCBI Taxonomy" id="2093777"/>
    <lineage>
        <taxon>Eukaryota</taxon>
        <taxon>Fungi</taxon>
        <taxon>Dikarya</taxon>
        <taxon>Ascomycota</taxon>
        <taxon>Pezizomycotina</taxon>
        <taxon>Sordariomycetes</taxon>
        <taxon>Sordariomycetidae</taxon>
        <taxon>Sordariales</taxon>
        <taxon>Podosporaceae</taxon>
        <taxon>Podospora</taxon>
    </lineage>
</organism>
<evidence type="ECO:0000259" key="14">
    <source>
        <dbReference type="SMART" id="SM00382"/>
    </source>
</evidence>
<comment type="cofactor">
    <cofactor evidence="12">
        <name>Mg(2+)</name>
        <dbReference type="ChEBI" id="CHEBI:18420"/>
    </cofactor>
</comment>
<feature type="compositionally biased region" description="Low complexity" evidence="13">
    <location>
        <begin position="864"/>
        <end position="876"/>
    </location>
</feature>
<keyword evidence="7 12" id="KW-0496">Mitochondrion</keyword>
<comment type="similarity">
    <text evidence="12">Belongs to the helicase family. PIF1 subfamily.</text>
</comment>
<dbReference type="GO" id="GO:0003678">
    <property type="term" value="F:DNA helicase activity"/>
    <property type="evidence" value="ECO:0007669"/>
    <property type="project" value="UniProtKB-EC"/>
</dbReference>
<keyword evidence="8 12" id="KW-0233">DNA recombination</keyword>
<dbReference type="GeneID" id="87901684"/>
<dbReference type="GO" id="GO:0016787">
    <property type="term" value="F:hydrolase activity"/>
    <property type="evidence" value="ECO:0007669"/>
    <property type="project" value="UniProtKB-KW"/>
</dbReference>
<evidence type="ECO:0000256" key="12">
    <source>
        <dbReference type="HAMAP-Rule" id="MF_03176"/>
    </source>
</evidence>
<dbReference type="SUPFAM" id="SSF52540">
    <property type="entry name" value="P-loop containing nucleoside triphosphate hydrolases"/>
    <property type="match status" value="2"/>
</dbReference>
<dbReference type="InterPro" id="IPR010285">
    <property type="entry name" value="DNA_helicase_pif1-like_DEAD"/>
</dbReference>
<feature type="compositionally biased region" description="Polar residues" evidence="13">
    <location>
        <begin position="128"/>
        <end position="145"/>
    </location>
</feature>
<keyword evidence="5 12" id="KW-0067">ATP-binding</keyword>
<feature type="region of interest" description="Disordered" evidence="13">
    <location>
        <begin position="118"/>
        <end position="157"/>
    </location>
</feature>
<dbReference type="PANTHER" id="PTHR47642:SF5">
    <property type="entry name" value="ATP-DEPENDENT DNA HELICASE"/>
    <property type="match status" value="1"/>
</dbReference>
<comment type="subunit">
    <text evidence="12">Monomer.</text>
</comment>
<protein>
    <recommendedName>
        <fullName evidence="12">ATP-dependent DNA helicase PIF1</fullName>
        <ecNumber evidence="12">5.6.2.3</ecNumber>
    </recommendedName>
    <alternativeName>
        <fullName evidence="12">DNA 5'-3' helicase PIF1</fullName>
    </alternativeName>
    <alternativeName>
        <fullName evidence="12">DNA repair and recombination helicase PIF1</fullName>
    </alternativeName>
</protein>
<dbReference type="HAMAP" id="MF_03176">
    <property type="entry name" value="PIF1"/>
    <property type="match status" value="1"/>
</dbReference>
<accession>A0ABR0F5M0</accession>
<evidence type="ECO:0000256" key="10">
    <source>
        <dbReference type="ARBA" id="ARBA00023235"/>
    </source>
</evidence>
<evidence type="ECO:0000313" key="16">
    <source>
        <dbReference type="Proteomes" id="UP001322138"/>
    </source>
</evidence>
<feature type="compositionally biased region" description="Low complexity" evidence="13">
    <location>
        <begin position="96"/>
        <end position="106"/>
    </location>
</feature>
<evidence type="ECO:0000313" key="15">
    <source>
        <dbReference type="EMBL" id="KAK4639241.1"/>
    </source>
</evidence>
<dbReference type="CDD" id="cd18809">
    <property type="entry name" value="SF1_C_RecD"/>
    <property type="match status" value="1"/>
</dbReference>
<feature type="compositionally biased region" description="Low complexity" evidence="13">
    <location>
        <begin position="249"/>
        <end position="258"/>
    </location>
</feature>
<dbReference type="InterPro" id="IPR051055">
    <property type="entry name" value="PIF1_helicase"/>
</dbReference>
<keyword evidence="6 12" id="KW-0238">DNA-binding</keyword>
<evidence type="ECO:0000256" key="6">
    <source>
        <dbReference type="ARBA" id="ARBA00023125"/>
    </source>
</evidence>
<dbReference type="InterPro" id="IPR027417">
    <property type="entry name" value="P-loop_NTPase"/>
</dbReference>
<dbReference type="InterPro" id="IPR003593">
    <property type="entry name" value="AAA+_ATPase"/>
</dbReference>
<dbReference type="Pfam" id="PF05970">
    <property type="entry name" value="PIF1"/>
    <property type="match status" value="1"/>
</dbReference>
<proteinExistence type="inferred from homology"/>
<comment type="subcellular location">
    <subcellularLocation>
        <location evidence="12">Nucleus</location>
    </subcellularLocation>
    <subcellularLocation>
        <location evidence="12">Mitochondrion</location>
    </subcellularLocation>
</comment>
<keyword evidence="10 12" id="KW-0413">Isomerase</keyword>
<keyword evidence="2 12" id="KW-0227">DNA damage</keyword>
<gene>
    <name evidence="12 15" type="primary">PIF1</name>
    <name evidence="15" type="ORF">QC761_706500</name>
</gene>
<keyword evidence="9 12" id="KW-0234">DNA repair</keyword>
<dbReference type="RefSeq" id="XP_062728217.1">
    <property type="nucleotide sequence ID" value="XM_062882202.1"/>
</dbReference>
<dbReference type="InterPro" id="IPR049163">
    <property type="entry name" value="Pif1-like_2B_dom"/>
</dbReference>
<feature type="domain" description="AAA+ ATPase" evidence="14">
    <location>
        <begin position="397"/>
        <end position="549"/>
    </location>
</feature>
<feature type="region of interest" description="Disordered" evidence="13">
    <location>
        <begin position="864"/>
        <end position="887"/>
    </location>
</feature>
<dbReference type="SMART" id="SM00382">
    <property type="entry name" value="AAA"/>
    <property type="match status" value="1"/>
</dbReference>